<name>A0A2Z7A8Y7_9LAMI</name>
<protein>
    <submittedName>
        <fullName evidence="1">Uncharacterized protein</fullName>
    </submittedName>
</protein>
<evidence type="ECO:0000313" key="1">
    <source>
        <dbReference type="EMBL" id="KZV17875.1"/>
    </source>
</evidence>
<evidence type="ECO:0000313" key="2">
    <source>
        <dbReference type="Proteomes" id="UP000250235"/>
    </source>
</evidence>
<keyword evidence="2" id="KW-1185">Reference proteome</keyword>
<organism evidence="1 2">
    <name type="scientific">Dorcoceras hygrometricum</name>
    <dbReference type="NCBI Taxonomy" id="472368"/>
    <lineage>
        <taxon>Eukaryota</taxon>
        <taxon>Viridiplantae</taxon>
        <taxon>Streptophyta</taxon>
        <taxon>Embryophyta</taxon>
        <taxon>Tracheophyta</taxon>
        <taxon>Spermatophyta</taxon>
        <taxon>Magnoliopsida</taxon>
        <taxon>eudicotyledons</taxon>
        <taxon>Gunneridae</taxon>
        <taxon>Pentapetalae</taxon>
        <taxon>asterids</taxon>
        <taxon>lamiids</taxon>
        <taxon>Lamiales</taxon>
        <taxon>Gesneriaceae</taxon>
        <taxon>Didymocarpoideae</taxon>
        <taxon>Trichosporeae</taxon>
        <taxon>Loxocarpinae</taxon>
        <taxon>Dorcoceras</taxon>
    </lineage>
</organism>
<reference evidence="1 2" key="1">
    <citation type="journal article" date="2015" name="Proc. Natl. Acad. Sci. U.S.A.">
        <title>The resurrection genome of Boea hygrometrica: A blueprint for survival of dehydration.</title>
        <authorList>
            <person name="Xiao L."/>
            <person name="Yang G."/>
            <person name="Zhang L."/>
            <person name="Yang X."/>
            <person name="Zhao S."/>
            <person name="Ji Z."/>
            <person name="Zhou Q."/>
            <person name="Hu M."/>
            <person name="Wang Y."/>
            <person name="Chen M."/>
            <person name="Xu Y."/>
            <person name="Jin H."/>
            <person name="Xiao X."/>
            <person name="Hu G."/>
            <person name="Bao F."/>
            <person name="Hu Y."/>
            <person name="Wan P."/>
            <person name="Li L."/>
            <person name="Deng X."/>
            <person name="Kuang T."/>
            <person name="Xiang C."/>
            <person name="Zhu J.K."/>
            <person name="Oliver M.J."/>
            <person name="He Y."/>
        </authorList>
    </citation>
    <scope>NUCLEOTIDE SEQUENCE [LARGE SCALE GENOMIC DNA]</scope>
    <source>
        <strain evidence="2">cv. XS01</strain>
    </source>
</reference>
<dbReference type="Proteomes" id="UP000250235">
    <property type="component" value="Unassembled WGS sequence"/>
</dbReference>
<proteinExistence type="predicted"/>
<sequence>MTYSNLIDTQILALRQSLSDLVSAITHIWPRYAQQELLSKRRRIGFPLTNAKRRQYITKSEADLTNAHPDLIKSDILEPHRFTLNLRTGEDRRVLLTNADFSSLTKMPLSQHHISLAPKRQRQASRSR</sequence>
<accession>A0A2Z7A8Y7</accession>
<gene>
    <name evidence="1" type="ORF">F511_02722</name>
</gene>
<dbReference type="AlphaFoldDB" id="A0A2Z7A8Y7"/>
<dbReference type="EMBL" id="KV017833">
    <property type="protein sequence ID" value="KZV17875.1"/>
    <property type="molecule type" value="Genomic_DNA"/>
</dbReference>